<evidence type="ECO:0000313" key="12">
    <source>
        <dbReference type="Proteomes" id="UP000006437"/>
    </source>
</evidence>
<dbReference type="GO" id="GO:0043811">
    <property type="term" value="F:phosphate:acyl-[acyl carrier protein] acyltransferase activity"/>
    <property type="evidence" value="ECO:0007669"/>
    <property type="project" value="UniProtKB-UniRule"/>
</dbReference>
<evidence type="ECO:0000256" key="5">
    <source>
        <dbReference type="ARBA" id="ARBA00023098"/>
    </source>
</evidence>
<dbReference type="AlphaFoldDB" id="G9X0N7"/>
<evidence type="ECO:0000256" key="4">
    <source>
        <dbReference type="ARBA" id="ARBA00022679"/>
    </source>
</evidence>
<dbReference type="EC" id="2.3.1.274" evidence="8 10"/>
<comment type="catalytic activity">
    <reaction evidence="1 10">
        <text>a fatty acyl-[ACP] + phosphate = an acyl phosphate + holo-[ACP]</text>
        <dbReference type="Rhea" id="RHEA:42292"/>
        <dbReference type="Rhea" id="RHEA-COMP:9685"/>
        <dbReference type="Rhea" id="RHEA-COMP:14125"/>
        <dbReference type="ChEBI" id="CHEBI:43474"/>
        <dbReference type="ChEBI" id="CHEBI:59918"/>
        <dbReference type="ChEBI" id="CHEBI:64479"/>
        <dbReference type="ChEBI" id="CHEBI:138651"/>
        <dbReference type="EC" id="2.3.1.274"/>
    </reaction>
</comment>
<dbReference type="UniPathway" id="UPA00085"/>
<evidence type="ECO:0000256" key="9">
    <source>
        <dbReference type="ARBA" id="ARBA00046608"/>
    </source>
</evidence>
<protein>
    <recommendedName>
        <fullName evidence="8 10">Phosphate acyltransferase</fullName>
        <ecNumber evidence="8 10">2.3.1.274</ecNumber>
    </recommendedName>
    <alternativeName>
        <fullName evidence="10">Acyl-ACP phosphotransacylase</fullName>
    </alternativeName>
    <alternativeName>
        <fullName evidence="10">Acyl-[acyl-carrier-protein]--phosphate acyltransferase</fullName>
    </alternativeName>
    <alternativeName>
        <fullName evidence="10">Phosphate-acyl-ACP acyltransferase</fullName>
    </alternativeName>
</protein>
<dbReference type="Pfam" id="PF02504">
    <property type="entry name" value="FA_synthesis"/>
    <property type="match status" value="1"/>
</dbReference>
<gene>
    <name evidence="10" type="primary">plsX</name>
    <name evidence="11" type="ORF">HMPREF9629_01973</name>
</gene>
<evidence type="ECO:0000256" key="7">
    <source>
        <dbReference type="ARBA" id="ARBA00023264"/>
    </source>
</evidence>
<comment type="caution">
    <text evidence="11">The sequence shown here is derived from an EMBL/GenBank/DDBJ whole genome shotgun (WGS) entry which is preliminary data.</text>
</comment>
<dbReference type="GO" id="GO:0008654">
    <property type="term" value="P:phospholipid biosynthetic process"/>
    <property type="evidence" value="ECO:0007669"/>
    <property type="project" value="UniProtKB-KW"/>
</dbReference>
<dbReference type="InterPro" id="IPR003664">
    <property type="entry name" value="FA_synthesis"/>
</dbReference>
<sequence>MRIAIDTMGGDFAPQAQINGALESIKELGVDVVLLGDENIINDFLKTKTYDKTKVSVVHCSENITNDDKPVISIKKKKNSPMVLGCNMLVEGKADALVSSGSTGALLTSGMLITGRIEGIQRPALTTVYPKANGATVLLDVGANAQCKPEHINQFAFMGYAYAKAVLNLENPRVGLINIGTEEKKGSQTYIDAYQMLKDNKFINFIGNVEARDIPSTEADVLVCDGFTGNIVLKLSEGLVIHMMKLIKNSFMSSLKSKIGALLVKSSLKNMKKSLDYEEYGGAILLGTNGTVIKAHGSSNEKAFKNAIKQAKKIYDADLVKSIKQFAAENKAKNEDKTEE</sequence>
<evidence type="ECO:0000256" key="10">
    <source>
        <dbReference type="HAMAP-Rule" id="MF_00019"/>
    </source>
</evidence>
<proteinExistence type="inferred from homology"/>
<keyword evidence="3 10" id="KW-0444">Lipid biosynthesis</keyword>
<evidence type="ECO:0000256" key="8">
    <source>
        <dbReference type="ARBA" id="ARBA00024069"/>
    </source>
</evidence>
<keyword evidence="2 10" id="KW-0963">Cytoplasm</keyword>
<dbReference type="HAMAP" id="MF_00019">
    <property type="entry name" value="PlsX"/>
    <property type="match status" value="1"/>
</dbReference>
<keyword evidence="6 10" id="KW-0594">Phospholipid biosynthesis</keyword>
<comment type="subcellular location">
    <subcellularLocation>
        <location evidence="10">Cytoplasm</location>
    </subcellularLocation>
    <text evidence="10">Associated with the membrane possibly through PlsY.</text>
</comment>
<comment type="function">
    <text evidence="10">Catalyzes the reversible formation of acyl-phosphate (acyl-PO(4)) from acyl-[acyl-carrier-protein] (acyl-ACP). This enzyme utilizes acyl-ACP as fatty acyl donor, but not acyl-CoA.</text>
</comment>
<organism evidence="11 12">
    <name type="scientific">Peptoanaerobacter stomatis</name>
    <dbReference type="NCBI Taxonomy" id="796937"/>
    <lineage>
        <taxon>Bacteria</taxon>
        <taxon>Bacillati</taxon>
        <taxon>Bacillota</taxon>
        <taxon>Clostridia</taxon>
        <taxon>Peptostreptococcales</taxon>
        <taxon>Filifactoraceae</taxon>
        <taxon>Peptoanaerobacter</taxon>
    </lineage>
</organism>
<reference evidence="11 12" key="1">
    <citation type="submission" date="2011-08" db="EMBL/GenBank/DDBJ databases">
        <title>The Genome Sequence of Eubacteriaceae bacterium ACC19a.</title>
        <authorList>
            <consortium name="The Broad Institute Genome Sequencing Platform"/>
            <person name="Earl A."/>
            <person name="Ward D."/>
            <person name="Feldgarden M."/>
            <person name="Gevers D."/>
            <person name="Sizova M."/>
            <person name="Hazen A."/>
            <person name="Epstein S."/>
            <person name="Young S.K."/>
            <person name="Zeng Q."/>
            <person name="Gargeya S."/>
            <person name="Fitzgerald M."/>
            <person name="Haas B."/>
            <person name="Abouelleil A."/>
            <person name="Alvarado L."/>
            <person name="Arachchi H.M."/>
            <person name="Berlin A."/>
            <person name="Brown A."/>
            <person name="Chapman S.B."/>
            <person name="Chen Z."/>
            <person name="Dunbar C."/>
            <person name="Freedman E."/>
            <person name="Gearin G."/>
            <person name="Gellesch M."/>
            <person name="Goldberg J."/>
            <person name="Griggs A."/>
            <person name="Gujja S."/>
            <person name="Heiman D."/>
            <person name="Howarth C."/>
            <person name="Larson L."/>
            <person name="Lui A."/>
            <person name="MacDonald P.J.P."/>
            <person name="Montmayeur A."/>
            <person name="Murphy C."/>
            <person name="Neiman D."/>
            <person name="Pearson M."/>
            <person name="Priest M."/>
            <person name="Roberts A."/>
            <person name="Saif S."/>
            <person name="Shea T."/>
            <person name="Shenoy N."/>
            <person name="Sisk P."/>
            <person name="Stolte C."/>
            <person name="Sykes S."/>
            <person name="Wortman J."/>
            <person name="Nusbaum C."/>
            <person name="Birren B."/>
        </authorList>
    </citation>
    <scope>NUCLEOTIDE SEQUENCE [LARGE SCALE GENOMIC DNA]</scope>
    <source>
        <strain evidence="11 12">ACC19a</strain>
    </source>
</reference>
<evidence type="ECO:0000313" key="11">
    <source>
        <dbReference type="EMBL" id="EHL15132.1"/>
    </source>
</evidence>
<evidence type="ECO:0000256" key="3">
    <source>
        <dbReference type="ARBA" id="ARBA00022516"/>
    </source>
</evidence>
<dbReference type="NCBIfam" id="TIGR00182">
    <property type="entry name" value="plsX"/>
    <property type="match status" value="1"/>
</dbReference>
<evidence type="ECO:0000256" key="6">
    <source>
        <dbReference type="ARBA" id="ARBA00023209"/>
    </source>
</evidence>
<dbReference type="RefSeq" id="WP_009526189.1">
    <property type="nucleotide sequence ID" value="NZ_JH414563.1"/>
</dbReference>
<dbReference type="InterPro" id="IPR012281">
    <property type="entry name" value="Phospholipid_synth_PlsX-like"/>
</dbReference>
<name>G9X0N7_9FIRM</name>
<keyword evidence="4 10" id="KW-0808">Transferase</keyword>
<dbReference type="EMBL" id="AFZE01000015">
    <property type="protein sequence ID" value="EHL15132.1"/>
    <property type="molecule type" value="Genomic_DNA"/>
</dbReference>
<dbReference type="Gene3D" id="3.40.718.10">
    <property type="entry name" value="Isopropylmalate Dehydrogenase"/>
    <property type="match status" value="1"/>
</dbReference>
<dbReference type="HOGENOM" id="CLU_039379_1_1_9"/>
<accession>G9X0N7</accession>
<evidence type="ECO:0000256" key="2">
    <source>
        <dbReference type="ARBA" id="ARBA00022490"/>
    </source>
</evidence>
<comment type="pathway">
    <text evidence="10">Lipid metabolism; phospholipid metabolism.</text>
</comment>
<keyword evidence="5 10" id="KW-0443">Lipid metabolism</keyword>
<dbReference type="GO" id="GO:0006633">
    <property type="term" value="P:fatty acid biosynthetic process"/>
    <property type="evidence" value="ECO:0007669"/>
    <property type="project" value="UniProtKB-UniRule"/>
</dbReference>
<evidence type="ECO:0000256" key="1">
    <source>
        <dbReference type="ARBA" id="ARBA00001232"/>
    </source>
</evidence>
<dbReference type="PATRIC" id="fig|796937.3.peg.1186"/>
<dbReference type="GO" id="GO:0005737">
    <property type="term" value="C:cytoplasm"/>
    <property type="evidence" value="ECO:0007669"/>
    <property type="project" value="UniProtKB-SubCell"/>
</dbReference>
<dbReference type="PANTHER" id="PTHR30100:SF1">
    <property type="entry name" value="PHOSPHATE ACYLTRANSFERASE"/>
    <property type="match status" value="1"/>
</dbReference>
<dbReference type="Proteomes" id="UP000006437">
    <property type="component" value="Unassembled WGS sequence"/>
</dbReference>
<dbReference type="PANTHER" id="PTHR30100">
    <property type="entry name" value="FATTY ACID/PHOSPHOLIPID SYNTHESIS PROTEIN PLSX"/>
    <property type="match status" value="1"/>
</dbReference>
<comment type="subunit">
    <text evidence="9 10">Homodimer. Probably interacts with PlsY.</text>
</comment>
<comment type="similarity">
    <text evidence="10">Belongs to the PlsX family.</text>
</comment>
<keyword evidence="7 10" id="KW-1208">Phospholipid metabolism</keyword>
<dbReference type="PIRSF" id="PIRSF002465">
    <property type="entry name" value="Phsphlp_syn_PlsX"/>
    <property type="match status" value="1"/>
</dbReference>
<dbReference type="SUPFAM" id="SSF53659">
    <property type="entry name" value="Isocitrate/Isopropylmalate dehydrogenase-like"/>
    <property type="match status" value="1"/>
</dbReference>